<evidence type="ECO:0000256" key="2">
    <source>
        <dbReference type="ARBA" id="ARBA00022448"/>
    </source>
</evidence>
<protein>
    <recommendedName>
        <fullName evidence="8">ABC transmembrane type-1 domain-containing protein</fullName>
    </recommendedName>
</protein>
<feature type="transmembrane region" description="Helical" evidence="7">
    <location>
        <begin position="142"/>
        <end position="161"/>
    </location>
</feature>
<dbReference type="GO" id="GO:0005886">
    <property type="term" value="C:plasma membrane"/>
    <property type="evidence" value="ECO:0007669"/>
    <property type="project" value="UniProtKB-SubCell"/>
</dbReference>
<accession>A0A1U9QND5</accession>
<comment type="subcellular location">
    <subcellularLocation>
        <location evidence="1 7">Cell membrane</location>
        <topology evidence="1 7">Multi-pass membrane protein</topology>
    </subcellularLocation>
</comment>
<feature type="transmembrane region" description="Helical" evidence="7">
    <location>
        <begin position="9"/>
        <end position="30"/>
    </location>
</feature>
<evidence type="ECO:0000313" key="9">
    <source>
        <dbReference type="EMBL" id="AQU65165.1"/>
    </source>
</evidence>
<gene>
    <name evidence="9" type="ORF">BBN63_01670</name>
</gene>
<dbReference type="InterPro" id="IPR045621">
    <property type="entry name" value="BPD_transp_1_N"/>
</dbReference>
<evidence type="ECO:0000259" key="8">
    <source>
        <dbReference type="PROSITE" id="PS50928"/>
    </source>
</evidence>
<dbReference type="RefSeq" id="WP_078073651.1">
    <property type="nucleotide sequence ID" value="NZ_CP018047.1"/>
</dbReference>
<evidence type="ECO:0000256" key="1">
    <source>
        <dbReference type="ARBA" id="ARBA00004651"/>
    </source>
</evidence>
<evidence type="ECO:0000313" key="10">
    <source>
        <dbReference type="Proteomes" id="UP000189677"/>
    </source>
</evidence>
<dbReference type="PROSITE" id="PS50928">
    <property type="entry name" value="ABC_TM1"/>
    <property type="match status" value="1"/>
</dbReference>
<dbReference type="Gene3D" id="1.10.3720.10">
    <property type="entry name" value="MetI-like"/>
    <property type="match status" value="1"/>
</dbReference>
<keyword evidence="6 7" id="KW-0472">Membrane</keyword>
<feature type="transmembrane region" description="Helical" evidence="7">
    <location>
        <begin position="173"/>
        <end position="191"/>
    </location>
</feature>
<sequence length="308" mass="32385">MIRMIVHRLLIGIFVMWGAASLIFLIVRAAPGDPATVLLGPDADPGQIDRLRVSLGLDRPLGAQYLSYLGDVSRLDFGESHRLGRPAMDAVLDRLPATIDLTLTATAIAVTVGLALGLLAGARPGGPLDRAVSACTIALQSFPTFWIGIMLVLVFSLGLRLLPSSGVGTPQHLVLPAVTLSFPFIAIIARLTRTSVVEAMREEYVQTALAKGLTARQVLLGHVLRNSLIPVVTVVGVQIGALVGGAVIVENVFAWPGLGSLVVDAVANRDYAVVQGVTLLIAGIVVVLNLVADLLIAQLDPRIRMGAV</sequence>
<feature type="transmembrane region" description="Helical" evidence="7">
    <location>
        <begin position="273"/>
        <end position="296"/>
    </location>
</feature>
<dbReference type="AlphaFoldDB" id="A0A1U9QND5"/>
<dbReference type="Pfam" id="PF00528">
    <property type="entry name" value="BPD_transp_1"/>
    <property type="match status" value="1"/>
</dbReference>
<evidence type="ECO:0000256" key="5">
    <source>
        <dbReference type="ARBA" id="ARBA00022989"/>
    </source>
</evidence>
<keyword evidence="2 7" id="KW-0813">Transport</keyword>
<name>A0A1U9QND5_STRNV</name>
<dbReference type="CDD" id="cd06261">
    <property type="entry name" value="TM_PBP2"/>
    <property type="match status" value="1"/>
</dbReference>
<dbReference type="InterPro" id="IPR035906">
    <property type="entry name" value="MetI-like_sf"/>
</dbReference>
<dbReference type="OrthoDB" id="9778910at2"/>
<dbReference type="Proteomes" id="UP000189677">
    <property type="component" value="Chromosome"/>
</dbReference>
<organism evidence="9 10">
    <name type="scientific">Streptomyces niveus</name>
    <name type="common">Streptomyces spheroides</name>
    <dbReference type="NCBI Taxonomy" id="193462"/>
    <lineage>
        <taxon>Bacteria</taxon>
        <taxon>Bacillati</taxon>
        <taxon>Actinomycetota</taxon>
        <taxon>Actinomycetes</taxon>
        <taxon>Kitasatosporales</taxon>
        <taxon>Streptomycetaceae</taxon>
        <taxon>Streptomyces</taxon>
    </lineage>
</organism>
<dbReference type="InterPro" id="IPR000515">
    <property type="entry name" value="MetI-like"/>
</dbReference>
<dbReference type="Pfam" id="PF19300">
    <property type="entry name" value="BPD_transp_1_N"/>
    <property type="match status" value="1"/>
</dbReference>
<keyword evidence="3" id="KW-1003">Cell membrane</keyword>
<dbReference type="PANTHER" id="PTHR43163">
    <property type="entry name" value="DIPEPTIDE TRANSPORT SYSTEM PERMEASE PROTEIN DPPB-RELATED"/>
    <property type="match status" value="1"/>
</dbReference>
<feature type="transmembrane region" description="Helical" evidence="7">
    <location>
        <begin position="101"/>
        <end position="121"/>
    </location>
</feature>
<dbReference type="GO" id="GO:0055085">
    <property type="term" value="P:transmembrane transport"/>
    <property type="evidence" value="ECO:0007669"/>
    <property type="project" value="InterPro"/>
</dbReference>
<evidence type="ECO:0000256" key="3">
    <source>
        <dbReference type="ARBA" id="ARBA00022475"/>
    </source>
</evidence>
<dbReference type="PANTHER" id="PTHR43163:SF6">
    <property type="entry name" value="DIPEPTIDE TRANSPORT SYSTEM PERMEASE PROTEIN DPPB-RELATED"/>
    <property type="match status" value="1"/>
</dbReference>
<feature type="domain" description="ABC transmembrane type-1" evidence="8">
    <location>
        <begin position="95"/>
        <end position="292"/>
    </location>
</feature>
<feature type="transmembrane region" description="Helical" evidence="7">
    <location>
        <begin position="228"/>
        <end position="253"/>
    </location>
</feature>
<dbReference type="SUPFAM" id="SSF161098">
    <property type="entry name" value="MetI-like"/>
    <property type="match status" value="1"/>
</dbReference>
<keyword evidence="10" id="KW-1185">Reference proteome</keyword>
<dbReference type="KEGG" id="snw:BBN63_01670"/>
<keyword evidence="4 7" id="KW-0812">Transmembrane</keyword>
<evidence type="ECO:0000256" key="7">
    <source>
        <dbReference type="RuleBase" id="RU363032"/>
    </source>
</evidence>
<evidence type="ECO:0000256" key="4">
    <source>
        <dbReference type="ARBA" id="ARBA00022692"/>
    </source>
</evidence>
<reference evidence="9 10" key="1">
    <citation type="submission" date="2016-11" db="EMBL/GenBank/DDBJ databases">
        <title>Complete genome sequence of Streptomyces niveus SCSIO 3406.</title>
        <authorList>
            <person name="Zhu Q."/>
            <person name="Cheng W."/>
            <person name="Song Y."/>
            <person name="Li Q."/>
            <person name="Ju J."/>
        </authorList>
    </citation>
    <scope>NUCLEOTIDE SEQUENCE [LARGE SCALE GENOMIC DNA]</scope>
    <source>
        <strain evidence="9 10">SCSIO 3406</strain>
    </source>
</reference>
<proteinExistence type="inferred from homology"/>
<keyword evidence="5 7" id="KW-1133">Transmembrane helix</keyword>
<dbReference type="EMBL" id="CP018047">
    <property type="protein sequence ID" value="AQU65165.1"/>
    <property type="molecule type" value="Genomic_DNA"/>
</dbReference>
<evidence type="ECO:0000256" key="6">
    <source>
        <dbReference type="ARBA" id="ARBA00023136"/>
    </source>
</evidence>
<comment type="similarity">
    <text evidence="7">Belongs to the binding-protein-dependent transport system permease family.</text>
</comment>